<proteinExistence type="predicted"/>
<evidence type="ECO:0000256" key="7">
    <source>
        <dbReference type="SAM" id="SignalP"/>
    </source>
</evidence>
<feature type="region of interest" description="Disordered" evidence="6">
    <location>
        <begin position="47"/>
        <end position="91"/>
    </location>
</feature>
<dbReference type="PANTHER" id="PTHR31845">
    <property type="entry name" value="FINGER DOMAIN PROTEIN, PUTATIVE-RELATED"/>
    <property type="match status" value="1"/>
</dbReference>
<feature type="compositionally biased region" description="Polar residues" evidence="6">
    <location>
        <begin position="47"/>
        <end position="65"/>
    </location>
</feature>
<dbReference type="GO" id="GO:0000981">
    <property type="term" value="F:DNA-binding transcription factor activity, RNA polymerase II-specific"/>
    <property type="evidence" value="ECO:0007669"/>
    <property type="project" value="TreeGrafter"/>
</dbReference>
<evidence type="ECO:0000256" key="3">
    <source>
        <dbReference type="ARBA" id="ARBA00023125"/>
    </source>
</evidence>
<dbReference type="GO" id="GO:0000976">
    <property type="term" value="F:transcription cis-regulatory region binding"/>
    <property type="evidence" value="ECO:0007669"/>
    <property type="project" value="TreeGrafter"/>
</dbReference>
<evidence type="ECO:0000256" key="5">
    <source>
        <dbReference type="ARBA" id="ARBA00023242"/>
    </source>
</evidence>
<dbReference type="CDD" id="cd12148">
    <property type="entry name" value="fungal_TF_MHR"/>
    <property type="match status" value="1"/>
</dbReference>
<evidence type="ECO:0000256" key="1">
    <source>
        <dbReference type="ARBA" id="ARBA00004123"/>
    </source>
</evidence>
<keyword evidence="2" id="KW-0805">Transcription regulation</keyword>
<reference evidence="8 9" key="1">
    <citation type="journal article" date="2016" name="Genome Announc.">
        <title>Draft Whole-Genome Sequence of Trichoderma gamsii T6085, a Promising Biocontrol Agent of Fusarium Head Blight on Wheat.</title>
        <authorList>
            <person name="Baroncelli R."/>
            <person name="Zapparata A."/>
            <person name="Piaggeschi G."/>
            <person name="Sarrocco S."/>
            <person name="Vannacci G."/>
        </authorList>
    </citation>
    <scope>NUCLEOTIDE SEQUENCE [LARGE SCALE GENOMIC DNA]</scope>
    <source>
        <strain evidence="8 9">T6085</strain>
    </source>
</reference>
<dbReference type="STRING" id="398673.A0A2P5A1Y4"/>
<keyword evidence="9" id="KW-1185">Reference proteome</keyword>
<dbReference type="AlphaFoldDB" id="A0A2P5A1Y4"/>
<sequence>MRPAREALIYLCLLPSAVYSGSNSRVVALENRVEELVAQLNAIRNGATQHAPTSSSTDGLTPSTGDLTIPDDPELLDPDSEGYHGREPPTTSVLEGLPDIVDRGFLSISEAENLVSRFKSRFVWTFPFVVLDPSQTVADLRKEEPLLFLAVIAATIASAHPIRKLLADEIMQHVTSRIVASSERNLGLVRALLVLCAWYRYPAQKGNVQLVLLITMCATMVHDLGLHRLKAELTTDQQRALLGTYLVSSSLPRVMNRPSGMANSKKIEECCNNMAASTEYPSDRYIRPIILTQSFINTIDVNFGELGEIAYEESLVRIMLGAKLREFESLKVTLENDLSKCPNPLTSIHICNMHFIDIAIRSMSLGDEHACYQNRHAAVPSSAFEAFKVSAYRSSLLWHLIRYTKALIQTYIEIPDAELPQITVFTLTQICASLVILPRSVSFLLKLIVAKQSPHHGGRTWPVRGETLDEARAVVEEADFLNLVVRLYERLRVLIVGLTAQEMGLDVAGTLCCHMNVLASWYAPRVQAILGVDLVDKYPLTSITPHPDAVVNGTNTANTANSGNSTTASIPPLVDQSTERTGATYLQQGYPGAYTGAEDGLNLFSDEMWASVLDSFTNFV</sequence>
<accession>A0A2P5A1Y4</accession>
<keyword evidence="3" id="KW-0238">DNA-binding</keyword>
<keyword evidence="7" id="KW-0732">Signal</keyword>
<dbReference type="GO" id="GO:0005634">
    <property type="term" value="C:nucleus"/>
    <property type="evidence" value="ECO:0007669"/>
    <property type="project" value="UniProtKB-SubCell"/>
</dbReference>
<name>A0A2P5A1Y4_9HYPO</name>
<evidence type="ECO:0000256" key="2">
    <source>
        <dbReference type="ARBA" id="ARBA00023015"/>
    </source>
</evidence>
<comment type="subcellular location">
    <subcellularLocation>
        <location evidence="1">Nucleus</location>
    </subcellularLocation>
</comment>
<keyword evidence="4" id="KW-0804">Transcription</keyword>
<evidence type="ECO:0008006" key="10">
    <source>
        <dbReference type="Google" id="ProtNLM"/>
    </source>
</evidence>
<dbReference type="EMBL" id="JPDN02000002">
    <property type="protein sequence ID" value="PON30545.1"/>
    <property type="molecule type" value="Genomic_DNA"/>
</dbReference>
<dbReference type="Proteomes" id="UP000054821">
    <property type="component" value="Unassembled WGS sequence"/>
</dbReference>
<feature type="compositionally biased region" description="Acidic residues" evidence="6">
    <location>
        <begin position="69"/>
        <end position="80"/>
    </location>
</feature>
<evidence type="ECO:0000256" key="6">
    <source>
        <dbReference type="SAM" id="MobiDB-lite"/>
    </source>
</evidence>
<evidence type="ECO:0000256" key="4">
    <source>
        <dbReference type="ARBA" id="ARBA00023163"/>
    </source>
</evidence>
<feature type="signal peptide" evidence="7">
    <location>
        <begin position="1"/>
        <end position="20"/>
    </location>
</feature>
<evidence type="ECO:0000313" key="8">
    <source>
        <dbReference type="EMBL" id="PON30545.1"/>
    </source>
</evidence>
<dbReference type="RefSeq" id="XP_018660224.1">
    <property type="nucleotide sequence ID" value="XM_018806582.1"/>
</dbReference>
<feature type="chain" id="PRO_5015109794" description="Transcription factor domain-containing protein" evidence="7">
    <location>
        <begin position="21"/>
        <end position="620"/>
    </location>
</feature>
<gene>
    <name evidence="8" type="ORF">TGAM01_v200985</name>
</gene>
<evidence type="ECO:0000313" key="9">
    <source>
        <dbReference type="Proteomes" id="UP000054821"/>
    </source>
</evidence>
<comment type="caution">
    <text evidence="8">The sequence shown here is derived from an EMBL/GenBank/DDBJ whole genome shotgun (WGS) entry which is preliminary data.</text>
</comment>
<keyword evidence="5" id="KW-0539">Nucleus</keyword>
<protein>
    <recommendedName>
        <fullName evidence="10">Transcription factor domain-containing protein</fullName>
    </recommendedName>
</protein>
<dbReference type="GeneID" id="29986665"/>
<organism evidence="8 9">
    <name type="scientific">Trichoderma gamsii</name>
    <dbReference type="NCBI Taxonomy" id="398673"/>
    <lineage>
        <taxon>Eukaryota</taxon>
        <taxon>Fungi</taxon>
        <taxon>Dikarya</taxon>
        <taxon>Ascomycota</taxon>
        <taxon>Pezizomycotina</taxon>
        <taxon>Sordariomycetes</taxon>
        <taxon>Hypocreomycetidae</taxon>
        <taxon>Hypocreales</taxon>
        <taxon>Hypocreaceae</taxon>
        <taxon>Trichoderma</taxon>
    </lineage>
</organism>
<dbReference type="InterPro" id="IPR051089">
    <property type="entry name" value="prtT"/>
</dbReference>
<dbReference type="PANTHER" id="PTHR31845:SF10">
    <property type="entry name" value="ZN(II)2CYS6 TRANSCRIPTION FACTOR (EUROFUNG)"/>
    <property type="match status" value="1"/>
</dbReference>